<proteinExistence type="predicted"/>
<dbReference type="RefSeq" id="XP_065660606.1">
    <property type="nucleotide sequence ID" value="XM_065804534.1"/>
</dbReference>
<evidence type="ECO:0000313" key="2">
    <source>
        <dbReference type="Proteomes" id="UP001652625"/>
    </source>
</evidence>
<dbReference type="Pfam" id="PF14970">
    <property type="entry name" value="TEDC1"/>
    <property type="match status" value="1"/>
</dbReference>
<organism evidence="2 3">
    <name type="scientific">Hydra vulgaris</name>
    <name type="common">Hydra</name>
    <name type="synonym">Hydra attenuata</name>
    <dbReference type="NCBI Taxonomy" id="6087"/>
    <lineage>
        <taxon>Eukaryota</taxon>
        <taxon>Metazoa</taxon>
        <taxon>Cnidaria</taxon>
        <taxon>Hydrozoa</taxon>
        <taxon>Hydroidolina</taxon>
        <taxon>Anthoathecata</taxon>
        <taxon>Aplanulata</taxon>
        <taxon>Hydridae</taxon>
        <taxon>Hydra</taxon>
    </lineage>
</organism>
<evidence type="ECO:0000259" key="1">
    <source>
        <dbReference type="Pfam" id="PF14970"/>
    </source>
</evidence>
<name>A0ABM4CFW7_HYDVU</name>
<keyword evidence="2" id="KW-1185">Reference proteome</keyword>
<protein>
    <submittedName>
        <fullName evidence="3">Tubulin epsilon and delta complex protein 1 isoform X1</fullName>
    </submittedName>
</protein>
<dbReference type="PANTHER" id="PTHR35076">
    <property type="entry name" value="TUBULIN EPSILON AND DELTA COMPLEX PROTEIN 1"/>
    <property type="match status" value="1"/>
</dbReference>
<reference evidence="3" key="1">
    <citation type="submission" date="2025-08" db="UniProtKB">
        <authorList>
            <consortium name="RefSeq"/>
        </authorList>
    </citation>
    <scope>IDENTIFICATION</scope>
</reference>
<feature type="domain" description="Tubulin epsilon and delta complex protein 1" evidence="1">
    <location>
        <begin position="81"/>
        <end position="242"/>
    </location>
</feature>
<gene>
    <name evidence="3" type="primary">LOC101235374</name>
</gene>
<dbReference type="GeneID" id="101235374"/>
<sequence>MNEQRKTLINIKEVIEILCQLLHFHNYPKITPEVIRQAKFDKSEARSFLMLIITSIIKRSQTEILTVNFSEIISLLSVLKYPRLSVICLCNQENVSSRELLLVFGFLLEKTSFIDHLREEAFLVLSEKVFQPLYTLNGSAIKRFDISTLNDLIILRKHIDITFKVLFSSARNISKLLSQVYPLTLIMVEQFEINRLLDFVLFGDKKLQKQLLPTLTLQVYLLTLHSQWLKNEPIFWKWMSSVTKMSNVIISNISLKETFPQRIESKNESLKYVYTSKLNVKSALAHLSRAPLKPFVYEEKEDDDKITDLVDEIQFLKENNKIWLSEFLELHPNLVHMDSPRR</sequence>
<dbReference type="InterPro" id="IPR043535">
    <property type="entry name" value="TEDC1"/>
</dbReference>
<dbReference type="Proteomes" id="UP001652625">
    <property type="component" value="Chromosome 09"/>
</dbReference>
<accession>A0ABM4CFW7</accession>
<evidence type="ECO:0000313" key="3">
    <source>
        <dbReference type="RefSeq" id="XP_065660606.1"/>
    </source>
</evidence>
<dbReference type="PANTHER" id="PTHR35076:SF1">
    <property type="entry name" value="TUBULIN EPSILON AND DELTA COMPLEX PROTEIN 1"/>
    <property type="match status" value="1"/>
</dbReference>
<dbReference type="InterPro" id="IPR027996">
    <property type="entry name" value="TEDC1_dom"/>
</dbReference>